<organism evidence="2 3">
    <name type="scientific">Stylosanthes scabra</name>
    <dbReference type="NCBI Taxonomy" id="79078"/>
    <lineage>
        <taxon>Eukaryota</taxon>
        <taxon>Viridiplantae</taxon>
        <taxon>Streptophyta</taxon>
        <taxon>Embryophyta</taxon>
        <taxon>Tracheophyta</taxon>
        <taxon>Spermatophyta</taxon>
        <taxon>Magnoliopsida</taxon>
        <taxon>eudicotyledons</taxon>
        <taxon>Gunneridae</taxon>
        <taxon>Pentapetalae</taxon>
        <taxon>rosids</taxon>
        <taxon>fabids</taxon>
        <taxon>Fabales</taxon>
        <taxon>Fabaceae</taxon>
        <taxon>Papilionoideae</taxon>
        <taxon>50 kb inversion clade</taxon>
        <taxon>dalbergioids sensu lato</taxon>
        <taxon>Dalbergieae</taxon>
        <taxon>Pterocarpus clade</taxon>
        <taxon>Stylosanthes</taxon>
    </lineage>
</organism>
<dbReference type="PANTHER" id="PTHR33223">
    <property type="entry name" value="CCHC-TYPE DOMAIN-CONTAINING PROTEIN"/>
    <property type="match status" value="1"/>
</dbReference>
<dbReference type="PANTHER" id="PTHR33223:SF10">
    <property type="entry name" value="AMINOTRANSFERASE-LIKE PLANT MOBILE DOMAIN-CONTAINING PROTEIN"/>
    <property type="match status" value="1"/>
</dbReference>
<evidence type="ECO:0008006" key="4">
    <source>
        <dbReference type="Google" id="ProtNLM"/>
    </source>
</evidence>
<feature type="compositionally biased region" description="Polar residues" evidence="1">
    <location>
        <begin position="274"/>
        <end position="290"/>
    </location>
</feature>
<keyword evidence="3" id="KW-1185">Reference proteome</keyword>
<accession>A0ABU6ZLR4</accession>
<feature type="compositionally biased region" description="Polar residues" evidence="1">
    <location>
        <begin position="38"/>
        <end position="68"/>
    </location>
</feature>
<dbReference type="Proteomes" id="UP001341840">
    <property type="component" value="Unassembled WGS sequence"/>
</dbReference>
<feature type="compositionally biased region" description="Basic residues" evidence="1">
    <location>
        <begin position="133"/>
        <end position="162"/>
    </location>
</feature>
<feature type="region of interest" description="Disordered" evidence="1">
    <location>
        <begin position="1"/>
        <end position="102"/>
    </location>
</feature>
<protein>
    <recommendedName>
        <fullName evidence="4">Retrotransposon gag domain-containing protein</fullName>
    </recommendedName>
</protein>
<sequence length="400" mass="45285">MADQDAEGVVYTDHSGDDQHRNQQQQQTLDLNVMANEATGSGNINTESGGTQNGQPSPRNPTQGNRQSAFDRIGPSEPNPRPFGGTGSNESQIAQELRHRMQAMESEVRELRKANAELRSGTRYPQPRTQISPRRRSRSQSRSPPRRNQRPHTPPRRRRHHSSSSDSDCSSGRDRNPRRRTYRQYKRTRDRSATPPIDGHTPFSSRILKVQPTKHFVKPTDMKHDGSSDPHIHLNDFEHRMICDGAVDAVKCRAFSTTLTGLASQWFTSLPAATKNTQAHTAPRGSGQTSHPRDNHRDNGSRGIPKPPRQKFDNYTPLVASITEIYHQVSEKGVLPKARPLKGRTQNAKNRSLYCDYHQGYGHKTQDCYELKDAIEQAIRDGKLNDFVQIIREPRTSDRE</sequence>
<name>A0ABU6ZLR4_9FABA</name>
<proteinExistence type="predicted"/>
<feature type="compositionally biased region" description="Basic residues" evidence="1">
    <location>
        <begin position="176"/>
        <end position="189"/>
    </location>
</feature>
<evidence type="ECO:0000313" key="2">
    <source>
        <dbReference type="EMBL" id="MED6222888.1"/>
    </source>
</evidence>
<evidence type="ECO:0000256" key="1">
    <source>
        <dbReference type="SAM" id="MobiDB-lite"/>
    </source>
</evidence>
<evidence type="ECO:0000313" key="3">
    <source>
        <dbReference type="Proteomes" id="UP001341840"/>
    </source>
</evidence>
<feature type="region of interest" description="Disordered" evidence="1">
    <location>
        <begin position="274"/>
        <end position="313"/>
    </location>
</feature>
<gene>
    <name evidence="2" type="ORF">PIB30_068809</name>
</gene>
<feature type="region of interest" description="Disordered" evidence="1">
    <location>
        <begin position="114"/>
        <end position="212"/>
    </location>
</feature>
<dbReference type="EMBL" id="JASCZI010272604">
    <property type="protein sequence ID" value="MED6222888.1"/>
    <property type="molecule type" value="Genomic_DNA"/>
</dbReference>
<comment type="caution">
    <text evidence="2">The sequence shown here is derived from an EMBL/GenBank/DDBJ whole genome shotgun (WGS) entry which is preliminary data.</text>
</comment>
<reference evidence="2 3" key="1">
    <citation type="journal article" date="2023" name="Plants (Basel)">
        <title>Bridging the Gap: Combining Genomics and Transcriptomics Approaches to Understand Stylosanthes scabra, an Orphan Legume from the Brazilian Caatinga.</title>
        <authorList>
            <person name="Ferreira-Neto J.R.C."/>
            <person name="da Silva M.D."/>
            <person name="Binneck E."/>
            <person name="de Melo N.F."/>
            <person name="da Silva R.H."/>
            <person name="de Melo A.L.T.M."/>
            <person name="Pandolfi V."/>
            <person name="Bustamante F.O."/>
            <person name="Brasileiro-Vidal A.C."/>
            <person name="Benko-Iseppon A.M."/>
        </authorList>
    </citation>
    <scope>NUCLEOTIDE SEQUENCE [LARGE SCALE GENOMIC DNA]</scope>
    <source>
        <tissue evidence="2">Leaves</tissue>
    </source>
</reference>
<feature type="compositionally biased region" description="Basic and acidic residues" evidence="1">
    <location>
        <begin position="291"/>
        <end position="300"/>
    </location>
</feature>